<gene>
    <name evidence="2" type="ORF">BCF74_1611</name>
</gene>
<name>A0A2T0TPJ8_9MICO</name>
<evidence type="ECO:0000313" key="3">
    <source>
        <dbReference type="Proteomes" id="UP000237822"/>
    </source>
</evidence>
<protein>
    <submittedName>
        <fullName evidence="2">Uncharacterized protein</fullName>
    </submittedName>
</protein>
<keyword evidence="3" id="KW-1185">Reference proteome</keyword>
<feature type="compositionally biased region" description="Polar residues" evidence="1">
    <location>
        <begin position="11"/>
        <end position="22"/>
    </location>
</feature>
<accession>A0A2T0TPJ8</accession>
<proteinExistence type="predicted"/>
<evidence type="ECO:0000313" key="2">
    <source>
        <dbReference type="EMBL" id="PRY47642.1"/>
    </source>
</evidence>
<dbReference type="AlphaFoldDB" id="A0A2T0TPJ8"/>
<dbReference type="Proteomes" id="UP000237822">
    <property type="component" value="Unassembled WGS sequence"/>
</dbReference>
<feature type="compositionally biased region" description="Basic and acidic residues" evidence="1">
    <location>
        <begin position="31"/>
        <end position="45"/>
    </location>
</feature>
<dbReference type="EMBL" id="PVTI01000061">
    <property type="protein sequence ID" value="PRY47642.1"/>
    <property type="molecule type" value="Genomic_DNA"/>
</dbReference>
<comment type="caution">
    <text evidence="2">The sequence shown here is derived from an EMBL/GenBank/DDBJ whole genome shotgun (WGS) entry which is preliminary data.</text>
</comment>
<feature type="non-terminal residue" evidence="2">
    <location>
        <position position="45"/>
    </location>
</feature>
<reference evidence="2 3" key="1">
    <citation type="submission" date="2018-03" db="EMBL/GenBank/DDBJ databases">
        <title>Genomic Encyclopedia of Archaeal and Bacterial Type Strains, Phase II (KMG-II): from individual species to whole genera.</title>
        <authorList>
            <person name="Goeker M."/>
        </authorList>
    </citation>
    <scope>NUCLEOTIDE SEQUENCE [LARGE SCALE GENOMIC DNA]</scope>
    <source>
        <strain evidence="2 3">ATCC BAA-1496</strain>
    </source>
</reference>
<organism evidence="2 3">
    <name type="scientific">Knoellia remsis</name>
    <dbReference type="NCBI Taxonomy" id="407159"/>
    <lineage>
        <taxon>Bacteria</taxon>
        <taxon>Bacillati</taxon>
        <taxon>Actinomycetota</taxon>
        <taxon>Actinomycetes</taxon>
        <taxon>Micrococcales</taxon>
        <taxon>Intrasporangiaceae</taxon>
        <taxon>Knoellia</taxon>
    </lineage>
</organism>
<evidence type="ECO:0000256" key="1">
    <source>
        <dbReference type="SAM" id="MobiDB-lite"/>
    </source>
</evidence>
<sequence>MLGYFDDDQPRSVTQGDTSTVFTLDANAPLHPDHDRPLRHHEDHA</sequence>
<feature type="region of interest" description="Disordered" evidence="1">
    <location>
        <begin position="1"/>
        <end position="45"/>
    </location>
</feature>